<dbReference type="PROSITE" id="PS00211">
    <property type="entry name" value="ABC_TRANSPORTER_1"/>
    <property type="match status" value="1"/>
</dbReference>
<feature type="domain" description="ABC transporter" evidence="4">
    <location>
        <begin position="15"/>
        <end position="248"/>
    </location>
</feature>
<dbReference type="PROSITE" id="PS50893">
    <property type="entry name" value="ABC_TRANSPORTER_2"/>
    <property type="match status" value="1"/>
</dbReference>
<dbReference type="EMBL" id="JAEFDC010000001">
    <property type="protein sequence ID" value="MBI1645602.1"/>
    <property type="molecule type" value="Genomic_DNA"/>
</dbReference>
<dbReference type="Pfam" id="PF00005">
    <property type="entry name" value="ABC_tran"/>
    <property type="match status" value="1"/>
</dbReference>
<dbReference type="RefSeq" id="WP_198465632.1">
    <property type="nucleotide sequence ID" value="NZ_JAEFDB010000002.1"/>
</dbReference>
<dbReference type="PANTHER" id="PTHR42781:SF4">
    <property type="entry name" value="SPERMIDINE_PUTRESCINE IMPORT ATP-BINDING PROTEIN POTA"/>
    <property type="match status" value="1"/>
</dbReference>
<dbReference type="InterPro" id="IPR027417">
    <property type="entry name" value="P-loop_NTPase"/>
</dbReference>
<evidence type="ECO:0000256" key="3">
    <source>
        <dbReference type="ARBA" id="ARBA00022840"/>
    </source>
</evidence>
<keyword evidence="2" id="KW-0547">Nucleotide-binding</keyword>
<name>A0ABS0SJI8_9FLAO</name>
<organism evidence="5 6">
    <name type="scientific">Capnocytophaga periodontitidis</name>
    <dbReference type="NCBI Taxonomy" id="2795027"/>
    <lineage>
        <taxon>Bacteria</taxon>
        <taxon>Pseudomonadati</taxon>
        <taxon>Bacteroidota</taxon>
        <taxon>Flavobacteriia</taxon>
        <taxon>Flavobacteriales</taxon>
        <taxon>Flavobacteriaceae</taxon>
        <taxon>Capnocytophaga</taxon>
    </lineage>
</organism>
<dbReference type="Proteomes" id="UP000641139">
    <property type="component" value="Unassembled WGS sequence"/>
</dbReference>
<evidence type="ECO:0000256" key="2">
    <source>
        <dbReference type="ARBA" id="ARBA00022741"/>
    </source>
</evidence>
<dbReference type="PANTHER" id="PTHR42781">
    <property type="entry name" value="SPERMIDINE/PUTRESCINE IMPORT ATP-BINDING PROTEIN POTA"/>
    <property type="match status" value="1"/>
</dbReference>
<dbReference type="SUPFAM" id="SSF52540">
    <property type="entry name" value="P-loop containing nucleoside triphosphate hydrolases"/>
    <property type="match status" value="1"/>
</dbReference>
<dbReference type="InterPro" id="IPR003439">
    <property type="entry name" value="ABC_transporter-like_ATP-bd"/>
</dbReference>
<keyword evidence="1" id="KW-0813">Transport</keyword>
<dbReference type="InterPro" id="IPR003593">
    <property type="entry name" value="AAA+_ATPase"/>
</dbReference>
<evidence type="ECO:0000259" key="4">
    <source>
        <dbReference type="PROSITE" id="PS50893"/>
    </source>
</evidence>
<accession>A0ABS0SJI8</accession>
<dbReference type="SMART" id="SM00382">
    <property type="entry name" value="AAA"/>
    <property type="match status" value="1"/>
</dbReference>
<comment type="caution">
    <text evidence="5">The sequence shown here is derived from an EMBL/GenBank/DDBJ whole genome shotgun (WGS) entry which is preliminary data.</text>
</comment>
<evidence type="ECO:0000313" key="6">
    <source>
        <dbReference type="Proteomes" id="UP000641139"/>
    </source>
</evidence>
<gene>
    <name evidence="5" type="ORF">I7X30_00810</name>
</gene>
<dbReference type="Gene3D" id="3.40.50.300">
    <property type="entry name" value="P-loop containing nucleotide triphosphate hydrolases"/>
    <property type="match status" value="1"/>
</dbReference>
<evidence type="ECO:0000256" key="1">
    <source>
        <dbReference type="ARBA" id="ARBA00022448"/>
    </source>
</evidence>
<sequence>MKNNSQTSSIVNRQLSIENVSFAYDGQPELLKNISFELSQGEHLSLMGESGCGKSTLLKVIYGLVDVQQGSVLFHNERVWGPSRQLVPGFKTMKYLAQDFGLGPYHTVAENVGKFISNLDLVYKKERVMELLTLVGMERFAPLKALNLSGGEKQRVALAMALAQEPQLLLLDEPFSQIDNFRKNDLQRTLFAYLKEQNISCIVATHDGKDALSYSDKTAIMRKGELLYFGNTLNIYAQDTDAYTASLFGEVTAYQGKLFKPHQIALASQPTDWQVSVQHSYFQGAHYLIEATTPETKVYFYHPVPLAKNATVHLQIK</sequence>
<reference evidence="5 6" key="1">
    <citation type="journal article" date="2021" name="Int. J. Syst. Evol. Microbiol.">
        <title>Capnocytophaga periodontitidis sp. nov., isolated from subgingival plaque of periodontitis patient.</title>
        <authorList>
            <person name="Zhang Y."/>
            <person name="Qiao D."/>
            <person name="Shi W."/>
            <person name="Wu D."/>
            <person name="Cai M."/>
        </authorList>
    </citation>
    <scope>NUCLEOTIDE SEQUENCE [LARGE SCALE GENOMIC DNA]</scope>
    <source>
        <strain evidence="5 6">051621</strain>
    </source>
</reference>
<proteinExistence type="predicted"/>
<keyword evidence="3 5" id="KW-0067">ATP-binding</keyword>
<dbReference type="GO" id="GO:0005524">
    <property type="term" value="F:ATP binding"/>
    <property type="evidence" value="ECO:0007669"/>
    <property type="project" value="UniProtKB-KW"/>
</dbReference>
<evidence type="ECO:0000313" key="5">
    <source>
        <dbReference type="EMBL" id="MBI1645602.1"/>
    </source>
</evidence>
<dbReference type="InterPro" id="IPR017871">
    <property type="entry name" value="ABC_transporter-like_CS"/>
</dbReference>
<keyword evidence="6" id="KW-1185">Reference proteome</keyword>
<dbReference type="InterPro" id="IPR050093">
    <property type="entry name" value="ABC_SmlMolc_Importer"/>
</dbReference>
<protein>
    <submittedName>
        <fullName evidence="5">ABC transporter ATP-binding protein</fullName>
    </submittedName>
</protein>